<feature type="domain" description="Prepilin peptidase A24 N-terminal" evidence="2">
    <location>
        <begin position="11"/>
        <end position="91"/>
    </location>
</feature>
<dbReference type="Pfam" id="PF06750">
    <property type="entry name" value="A24_N_bact"/>
    <property type="match status" value="1"/>
</dbReference>
<dbReference type="InterPro" id="IPR050882">
    <property type="entry name" value="Prepilin_peptidase/N-MTase"/>
</dbReference>
<protein>
    <submittedName>
        <fullName evidence="3">Peptidase A24 N-terminal domain-containing protein</fullName>
    </submittedName>
</protein>
<dbReference type="EMBL" id="FQUW01000012">
    <property type="protein sequence ID" value="SHE97617.1"/>
    <property type="molecule type" value="Genomic_DNA"/>
</dbReference>
<dbReference type="PANTHER" id="PTHR30487:SF0">
    <property type="entry name" value="PREPILIN LEADER PEPTIDASE_N-METHYLTRANSFERASE-RELATED"/>
    <property type="match status" value="1"/>
</dbReference>
<evidence type="ECO:0000313" key="4">
    <source>
        <dbReference type="Proteomes" id="UP000184196"/>
    </source>
</evidence>
<sequence>MRAFWLFLAFVYGTLTGSYLNMLVYRRRRGMSTWIPARSFCDSCGKTLGFLELVPVLGWLAFRGRSRCCGERISPVYPLVELGTGLVFAGVAGFVLR</sequence>
<evidence type="ECO:0000259" key="2">
    <source>
        <dbReference type="Pfam" id="PF06750"/>
    </source>
</evidence>
<keyword evidence="1" id="KW-1133">Transmembrane helix</keyword>
<dbReference type="GO" id="GO:0004190">
    <property type="term" value="F:aspartic-type endopeptidase activity"/>
    <property type="evidence" value="ECO:0007669"/>
    <property type="project" value="TreeGrafter"/>
</dbReference>
<dbReference type="GO" id="GO:0006465">
    <property type="term" value="P:signal peptide processing"/>
    <property type="evidence" value="ECO:0007669"/>
    <property type="project" value="TreeGrafter"/>
</dbReference>
<dbReference type="InterPro" id="IPR010627">
    <property type="entry name" value="Prepilin_pept_A24_N"/>
</dbReference>
<dbReference type="AlphaFoldDB" id="A0A1M4XVM3"/>
<keyword evidence="1" id="KW-0812">Transmembrane</keyword>
<keyword evidence="1" id="KW-0472">Membrane</keyword>
<gene>
    <name evidence="3" type="ORF">SAMN02745218_01190</name>
</gene>
<feature type="transmembrane region" description="Helical" evidence="1">
    <location>
        <begin position="76"/>
        <end position="96"/>
    </location>
</feature>
<dbReference type="RefSeq" id="WP_073164084.1">
    <property type="nucleotide sequence ID" value="NZ_FQUW01000012.1"/>
</dbReference>
<evidence type="ECO:0000313" key="3">
    <source>
        <dbReference type="EMBL" id="SHE97617.1"/>
    </source>
</evidence>
<dbReference type="PANTHER" id="PTHR30487">
    <property type="entry name" value="TYPE 4 PREPILIN-LIKE PROTEINS LEADER PEPTIDE-PROCESSING ENZYME"/>
    <property type="match status" value="1"/>
</dbReference>
<dbReference type="Proteomes" id="UP000184196">
    <property type="component" value="Unassembled WGS sequence"/>
</dbReference>
<accession>A0A1M4XVM3</accession>
<evidence type="ECO:0000256" key="1">
    <source>
        <dbReference type="SAM" id="Phobius"/>
    </source>
</evidence>
<dbReference type="GO" id="GO:0005886">
    <property type="term" value="C:plasma membrane"/>
    <property type="evidence" value="ECO:0007669"/>
    <property type="project" value="TreeGrafter"/>
</dbReference>
<organism evidence="3 4">
    <name type="scientific">Desulfofundulus australicus DSM 11792</name>
    <dbReference type="NCBI Taxonomy" id="1121425"/>
    <lineage>
        <taxon>Bacteria</taxon>
        <taxon>Bacillati</taxon>
        <taxon>Bacillota</taxon>
        <taxon>Clostridia</taxon>
        <taxon>Eubacteriales</taxon>
        <taxon>Peptococcaceae</taxon>
        <taxon>Desulfofundulus</taxon>
    </lineage>
</organism>
<name>A0A1M4XVM3_9FIRM</name>
<feature type="transmembrane region" description="Helical" evidence="1">
    <location>
        <begin position="6"/>
        <end position="26"/>
    </location>
</feature>
<proteinExistence type="predicted"/>
<keyword evidence="4" id="KW-1185">Reference proteome</keyword>
<reference evidence="4" key="1">
    <citation type="submission" date="2016-11" db="EMBL/GenBank/DDBJ databases">
        <authorList>
            <person name="Varghese N."/>
            <person name="Submissions S."/>
        </authorList>
    </citation>
    <scope>NUCLEOTIDE SEQUENCE [LARGE SCALE GENOMIC DNA]</scope>
    <source>
        <strain evidence="4">DSM 11792</strain>
    </source>
</reference>